<organism evidence="7 8">
    <name type="scientific">Fulvivirga marina</name>
    <dbReference type="NCBI Taxonomy" id="2494733"/>
    <lineage>
        <taxon>Bacteria</taxon>
        <taxon>Pseudomonadati</taxon>
        <taxon>Bacteroidota</taxon>
        <taxon>Cytophagia</taxon>
        <taxon>Cytophagales</taxon>
        <taxon>Fulvivirgaceae</taxon>
        <taxon>Fulvivirga</taxon>
    </lineage>
</organism>
<evidence type="ECO:0000259" key="5">
    <source>
        <dbReference type="Pfam" id="PF01095"/>
    </source>
</evidence>
<reference evidence="7" key="1">
    <citation type="submission" date="2021-01" db="EMBL/GenBank/DDBJ databases">
        <title>Fulvivirga kasyanovii gen. nov., sp nov., a novel member of the phylum Bacteroidetes isolated from seawater in a mussel farm.</title>
        <authorList>
            <person name="Zhao L.-H."/>
            <person name="Wang Z.-J."/>
        </authorList>
    </citation>
    <scope>NUCLEOTIDE SEQUENCE</scope>
    <source>
        <strain evidence="7">29W222</strain>
    </source>
</reference>
<dbReference type="GO" id="GO:0009279">
    <property type="term" value="C:cell outer membrane"/>
    <property type="evidence" value="ECO:0007669"/>
    <property type="project" value="TreeGrafter"/>
</dbReference>
<feature type="active site" evidence="4">
    <location>
        <position position="980"/>
    </location>
</feature>
<proteinExistence type="inferred from homology"/>
<evidence type="ECO:0000313" key="7">
    <source>
        <dbReference type="EMBL" id="MBL6446113.1"/>
    </source>
</evidence>
<dbReference type="NCBIfam" id="TIGR04183">
    <property type="entry name" value="Por_Secre_tail"/>
    <property type="match status" value="1"/>
</dbReference>
<dbReference type="GO" id="GO:0042545">
    <property type="term" value="P:cell wall modification"/>
    <property type="evidence" value="ECO:0007669"/>
    <property type="project" value="InterPro"/>
</dbReference>
<accession>A0A937FW51</accession>
<evidence type="ECO:0000256" key="2">
    <source>
        <dbReference type="ARBA" id="ARBA00022801"/>
    </source>
</evidence>
<evidence type="ECO:0000259" key="6">
    <source>
        <dbReference type="Pfam" id="PF18962"/>
    </source>
</evidence>
<dbReference type="InterPro" id="IPR011050">
    <property type="entry name" value="Pectin_lyase_fold/virulence"/>
</dbReference>
<dbReference type="PANTHER" id="PTHR31321:SF57">
    <property type="entry name" value="PECTINESTERASE 53-RELATED"/>
    <property type="match status" value="1"/>
</dbReference>
<name>A0A937FW51_9BACT</name>
<feature type="domain" description="Secretion system C-terminal sorting" evidence="6">
    <location>
        <begin position="1250"/>
        <end position="1323"/>
    </location>
</feature>
<evidence type="ECO:0000256" key="4">
    <source>
        <dbReference type="PROSITE-ProRule" id="PRU10040"/>
    </source>
</evidence>
<gene>
    <name evidence="7" type="ORF">JMN32_07330</name>
</gene>
<dbReference type="InterPro" id="IPR026444">
    <property type="entry name" value="Secre_tail"/>
</dbReference>
<dbReference type="PROSITE" id="PS00503">
    <property type="entry name" value="PECTINESTERASE_2"/>
    <property type="match status" value="1"/>
</dbReference>
<sequence length="1329" mass="144513">MEHRSKPRMLILLLLISVMVIEFTQAQTHNYRSSKTTSVDALKPDQGKTYTYNLTDGSEMPQDTNIKYDTFVTTDSILTMKSNGGTQIWWHDPSHGIAIYNTNSFEIIVAGDAIITLTTCTYSADNAVFALTDPDGNPLGTMVAENNGGADGYSISFAYTGNAGVVTAILQSSGTVYMHAVAIENAAAVNPGNGKIDVWDFGAEQLDTATYNNILSESEINLWYDNTITPGTPGNTLPSFSSGVLSWVGGTGDRLRTSNTNLTRYDDNLAGISGYTGRVYVNSRANPNRYMSIALSEDDELTVMAITDAEGTINFQYAADPAVQTDQIVVGKDLTELRFVAKNAGTYHIFDPQAKPSYFRIYRKGATYSTITGLIDESLASGIPDDYSLEFTNKSGKAWTSTPISGQYSIQLPVGYTYNLALRNAEGYLVTSATTLNVSEIAINFDVTIEQIELYTVGGSITGLGSNISDLQLIYTPDSAANKIYIPDPMINEVSATYTVQLEPGVEYTISALGVNDFLILDNKITIGASDQSSDVIFSTKPLHNVSITTSGLSNSQLTNLSLTFANLYEVGYSYSFTPASSVALRDGTYVITYNGLDDYPVQMALTSNLNVSEFDTKKVLNFTPVTLWTFDDKTITSSTTSYKGMILAGSITSDISKGHLSAKSGATIQIPIETGQKLRISYYFSADFSIDGGSHITTVTNSTSLIEHMDYNYSGADAGYVTITIGNGVSTTYLTDVAVFEAVDYSPIIYVGEDKDYQTINEALHAISKMDRGNDERVTIMVDPGNYEEMLIIDEKNVTLKNAAAVPCTDLKNQGVDIADGAVRITGYYGLGYNYYSMGSDRKWHADILEVNKQNGYLSSTNEGSGSYWNATVVVVADGFEASYIIFENSFNQYISRKESEDVLEMWEIGGKGERPTDYGNTSVQNRSFVERAAAIAIVDGTDKVILDRCRVVGRQDSFFGGEGARALIYEGAVMGAVDYIFGAMTAVFYRTDLVMNTSDQSNDASYLTAAQQTEGRGYLMYECKVTSTSPGVETASVYGAKPGYFGRPWRASTSEVVFYKTKIGTSNYPGSEGKSLISPVGWTSSLGGESPGMYEYGTIEESGEDNTTNRAVWSTVLNSSILADGTEITPYNFTKGTDGWNPLNQFEALDDDSSLKSLTVAEGTLLPEFDPLIKSYIVEVSENIEKISVFAEPNSSHAQIGIGAFENIPGSDKIVVTAEDGSKTEYTIDVRHLITTAIDKIQKAPLNLYPNPAVDGTSYVSFYLSRPSMVDLQILTTDGRMVRSFAEHKLLSGEYVYAIDCKGLPSGLYIIKLLTEDESAALRLMVD</sequence>
<keyword evidence="2" id="KW-0378">Hydrolase</keyword>
<dbReference type="InterPro" id="IPR012334">
    <property type="entry name" value="Pectin_lyas_fold"/>
</dbReference>
<comment type="caution">
    <text evidence="7">The sequence shown here is derived from an EMBL/GenBank/DDBJ whole genome shotgun (WGS) entry which is preliminary data.</text>
</comment>
<keyword evidence="8" id="KW-1185">Reference proteome</keyword>
<dbReference type="PANTHER" id="PTHR31321">
    <property type="entry name" value="ACYL-COA THIOESTER HYDROLASE YBHC-RELATED"/>
    <property type="match status" value="1"/>
</dbReference>
<evidence type="ECO:0000256" key="1">
    <source>
        <dbReference type="ARBA" id="ARBA00008891"/>
    </source>
</evidence>
<comment type="similarity">
    <text evidence="1">Belongs to the pectinesterase family.</text>
</comment>
<dbReference type="Pfam" id="PF18962">
    <property type="entry name" value="Por_Secre_tail"/>
    <property type="match status" value="1"/>
</dbReference>
<dbReference type="Pfam" id="PF01095">
    <property type="entry name" value="Pectinesterase"/>
    <property type="match status" value="1"/>
</dbReference>
<keyword evidence="3" id="KW-0063">Aspartyl esterase</keyword>
<dbReference type="SUPFAM" id="SSF51126">
    <property type="entry name" value="Pectin lyase-like"/>
    <property type="match status" value="1"/>
</dbReference>
<dbReference type="GO" id="GO:0030599">
    <property type="term" value="F:pectinesterase activity"/>
    <property type="evidence" value="ECO:0007669"/>
    <property type="project" value="InterPro"/>
</dbReference>
<protein>
    <submittedName>
        <fullName evidence="7">T9SS type A sorting domain-containing protein</fullName>
    </submittedName>
</protein>
<feature type="domain" description="Pectinesterase catalytic" evidence="5">
    <location>
        <begin position="924"/>
        <end position="1138"/>
    </location>
</feature>
<dbReference type="Gene3D" id="2.160.20.10">
    <property type="entry name" value="Single-stranded right-handed beta-helix, Pectin lyase-like"/>
    <property type="match status" value="1"/>
</dbReference>
<dbReference type="InterPro" id="IPR000070">
    <property type="entry name" value="Pectinesterase_cat"/>
</dbReference>
<evidence type="ECO:0000256" key="3">
    <source>
        <dbReference type="ARBA" id="ARBA00023085"/>
    </source>
</evidence>
<dbReference type="EMBL" id="JAEUGD010000023">
    <property type="protein sequence ID" value="MBL6446113.1"/>
    <property type="molecule type" value="Genomic_DNA"/>
</dbReference>
<dbReference type="Proteomes" id="UP000614216">
    <property type="component" value="Unassembled WGS sequence"/>
</dbReference>
<evidence type="ECO:0000313" key="8">
    <source>
        <dbReference type="Proteomes" id="UP000614216"/>
    </source>
</evidence>
<dbReference type="InterPro" id="IPR033131">
    <property type="entry name" value="Pectinesterase_Asp_AS"/>
</dbReference>